<sequence length="371" mass="42026">MASEETSARILREVQEELASTEYHFESARLLSGGSTNFIFHAKLSNPLPDGTAEVAVKHGEDFSAQNPNFKLTKSRCRIEESCLRYLSAFPPHIGDKLSVGTPKLMYFNEGSSTQIQEYQQSPLNLKNYALKYYATSDPELTRPQCLEIGQGIGQWLRKFHDWSNSPAQRKFRDIAAANKELQMLKHWINYQQLPNAIERFPSILDGCADVFAAIVEKTTNELEDDESLQVIHGDFWTGNVLLEGRPWENEHIRLFVVDWEVLGLGLKHLDLGQMIAEMYELKLYKDLDAGLWLIQGFVKGYGAVEDDFAFRTLLHVGAHLIGFGTTVQGWGTAEQIEGVAAVGRDLVMNSWTQHREWFESHPLGCVFSQV</sequence>
<comment type="caution">
    <text evidence="2">The sequence shown here is derived from an EMBL/GenBank/DDBJ whole genome shotgun (WGS) entry which is preliminary data.</text>
</comment>
<dbReference type="Proteomes" id="UP000186583">
    <property type="component" value="Unassembled WGS sequence"/>
</dbReference>
<dbReference type="STRING" id="708187.A0A1Q8RBA8"/>
<keyword evidence="3" id="KW-1185">Reference proteome</keyword>
<dbReference type="AlphaFoldDB" id="A0A1Q8RBA8"/>
<organism evidence="2 3">
    <name type="scientific">Colletotrichum chlorophyti</name>
    <dbReference type="NCBI Taxonomy" id="708187"/>
    <lineage>
        <taxon>Eukaryota</taxon>
        <taxon>Fungi</taxon>
        <taxon>Dikarya</taxon>
        <taxon>Ascomycota</taxon>
        <taxon>Pezizomycotina</taxon>
        <taxon>Sordariomycetes</taxon>
        <taxon>Hypocreomycetidae</taxon>
        <taxon>Glomerellales</taxon>
        <taxon>Glomerellaceae</taxon>
        <taxon>Colletotrichum</taxon>
    </lineage>
</organism>
<evidence type="ECO:0000313" key="2">
    <source>
        <dbReference type="EMBL" id="OLN81611.1"/>
    </source>
</evidence>
<dbReference type="Gene3D" id="3.30.200.20">
    <property type="entry name" value="Phosphorylase Kinase, domain 1"/>
    <property type="match status" value="1"/>
</dbReference>
<evidence type="ECO:0000259" key="1">
    <source>
        <dbReference type="Pfam" id="PF01636"/>
    </source>
</evidence>
<dbReference type="SUPFAM" id="SSF56112">
    <property type="entry name" value="Protein kinase-like (PK-like)"/>
    <property type="match status" value="1"/>
</dbReference>
<proteinExistence type="predicted"/>
<name>A0A1Q8RBA8_9PEZI</name>
<evidence type="ECO:0000313" key="3">
    <source>
        <dbReference type="Proteomes" id="UP000186583"/>
    </source>
</evidence>
<dbReference type="Pfam" id="PF01636">
    <property type="entry name" value="APH"/>
    <property type="match status" value="1"/>
</dbReference>
<dbReference type="InterPro" id="IPR002575">
    <property type="entry name" value="Aminoglycoside_PTrfase"/>
</dbReference>
<dbReference type="EMBL" id="MPGH01000243">
    <property type="protein sequence ID" value="OLN81611.1"/>
    <property type="molecule type" value="Genomic_DNA"/>
</dbReference>
<feature type="domain" description="Aminoglycoside phosphotransferase" evidence="1">
    <location>
        <begin position="139"/>
        <end position="277"/>
    </location>
</feature>
<accession>A0A1Q8RBA8</accession>
<protein>
    <recommendedName>
        <fullName evidence="1">Aminoglycoside phosphotransferase domain-containing protein</fullName>
    </recommendedName>
</protein>
<reference evidence="2 3" key="1">
    <citation type="submission" date="2016-11" db="EMBL/GenBank/DDBJ databases">
        <title>Draft Genome Assembly of Colletotrichum chlorophyti a pathogen of herbaceous plants.</title>
        <authorList>
            <person name="Gan P."/>
            <person name="Narusaka M."/>
            <person name="Tsushima A."/>
            <person name="Narusaka Y."/>
            <person name="Takano Y."/>
            <person name="Shirasu K."/>
        </authorList>
    </citation>
    <scope>NUCLEOTIDE SEQUENCE [LARGE SCALE GENOMIC DNA]</scope>
    <source>
        <strain evidence="2 3">NTL11</strain>
    </source>
</reference>
<gene>
    <name evidence="2" type="ORF">CCHL11_05530</name>
</gene>
<dbReference type="InterPro" id="IPR011009">
    <property type="entry name" value="Kinase-like_dom_sf"/>
</dbReference>
<dbReference type="Gene3D" id="3.90.1200.10">
    <property type="match status" value="1"/>
</dbReference>
<dbReference type="OrthoDB" id="25129at2759"/>